<evidence type="ECO:0000313" key="2">
    <source>
        <dbReference type="Proteomes" id="UP000054018"/>
    </source>
</evidence>
<dbReference type="EMBL" id="KN833732">
    <property type="protein sequence ID" value="KIK22955.1"/>
    <property type="molecule type" value="Genomic_DNA"/>
</dbReference>
<reference evidence="2" key="2">
    <citation type="submission" date="2015-01" db="EMBL/GenBank/DDBJ databases">
        <title>Evolutionary Origins and Diversification of the Mycorrhizal Mutualists.</title>
        <authorList>
            <consortium name="DOE Joint Genome Institute"/>
            <consortium name="Mycorrhizal Genomics Consortium"/>
            <person name="Kohler A."/>
            <person name="Kuo A."/>
            <person name="Nagy L.G."/>
            <person name="Floudas D."/>
            <person name="Copeland A."/>
            <person name="Barry K.W."/>
            <person name="Cichocki N."/>
            <person name="Veneault-Fourrey C."/>
            <person name="LaButti K."/>
            <person name="Lindquist E.A."/>
            <person name="Lipzen A."/>
            <person name="Lundell T."/>
            <person name="Morin E."/>
            <person name="Murat C."/>
            <person name="Riley R."/>
            <person name="Ohm R."/>
            <person name="Sun H."/>
            <person name="Tunlid A."/>
            <person name="Henrissat B."/>
            <person name="Grigoriev I.V."/>
            <person name="Hibbett D.S."/>
            <person name="Martin F."/>
        </authorList>
    </citation>
    <scope>NUCLEOTIDE SEQUENCE [LARGE SCALE GENOMIC DNA]</scope>
    <source>
        <strain evidence="2">441</strain>
    </source>
</reference>
<proteinExistence type="predicted"/>
<reference evidence="1 2" key="1">
    <citation type="submission" date="2014-04" db="EMBL/GenBank/DDBJ databases">
        <authorList>
            <consortium name="DOE Joint Genome Institute"/>
            <person name="Kuo A."/>
            <person name="Kohler A."/>
            <person name="Costa M.D."/>
            <person name="Nagy L.G."/>
            <person name="Floudas D."/>
            <person name="Copeland A."/>
            <person name="Barry K.W."/>
            <person name="Cichocki N."/>
            <person name="Veneault-Fourrey C."/>
            <person name="LaButti K."/>
            <person name="Lindquist E.A."/>
            <person name="Lipzen A."/>
            <person name="Lundell T."/>
            <person name="Morin E."/>
            <person name="Murat C."/>
            <person name="Sun H."/>
            <person name="Tunlid A."/>
            <person name="Henrissat B."/>
            <person name="Grigoriev I.V."/>
            <person name="Hibbett D.S."/>
            <person name="Martin F."/>
            <person name="Nordberg H.P."/>
            <person name="Cantor M.N."/>
            <person name="Hua S.X."/>
        </authorList>
    </citation>
    <scope>NUCLEOTIDE SEQUENCE [LARGE SCALE GENOMIC DNA]</scope>
    <source>
        <strain evidence="1 2">441</strain>
    </source>
</reference>
<keyword evidence="2" id="KW-1185">Reference proteome</keyword>
<accession>A0A0C9YDR6</accession>
<dbReference type="OrthoDB" id="2687688at2759"/>
<name>A0A0C9YDR6_9AGAM</name>
<evidence type="ECO:0008006" key="3">
    <source>
        <dbReference type="Google" id="ProtNLM"/>
    </source>
</evidence>
<organism evidence="1 2">
    <name type="scientific">Pisolithus microcarpus 441</name>
    <dbReference type="NCBI Taxonomy" id="765257"/>
    <lineage>
        <taxon>Eukaryota</taxon>
        <taxon>Fungi</taxon>
        <taxon>Dikarya</taxon>
        <taxon>Basidiomycota</taxon>
        <taxon>Agaricomycotina</taxon>
        <taxon>Agaricomycetes</taxon>
        <taxon>Agaricomycetidae</taxon>
        <taxon>Boletales</taxon>
        <taxon>Sclerodermatineae</taxon>
        <taxon>Pisolithaceae</taxon>
        <taxon>Pisolithus</taxon>
    </lineage>
</organism>
<sequence>MLRTSQLHLLHHFTEHHPALFRKQLRVDPLIFDDILGQISGHSIFQNQSNNRQLPVAIQLAIFLFQAGHYGNACAPEDVAQWAGVSIRTVVNCTHHVMAALLDQHNQFIYVLHICSEEMCRAQAFTESWTCHAWRNGTFAADGSTINLYEWLGMFKDSFYDRKSRFSLNCQVS</sequence>
<protein>
    <recommendedName>
        <fullName evidence="3">Nuclease HARBI1</fullName>
    </recommendedName>
</protein>
<dbReference type="AlphaFoldDB" id="A0A0C9YDR6"/>
<dbReference type="HOGENOM" id="CLU_018552_1_3_1"/>
<evidence type="ECO:0000313" key="1">
    <source>
        <dbReference type="EMBL" id="KIK22955.1"/>
    </source>
</evidence>
<gene>
    <name evidence="1" type="ORF">PISMIDRAFT_101396</name>
</gene>
<dbReference type="Proteomes" id="UP000054018">
    <property type="component" value="Unassembled WGS sequence"/>
</dbReference>